<dbReference type="eggNOG" id="KOG1014">
    <property type="taxonomic scope" value="Eukaryota"/>
</dbReference>
<dbReference type="VEuPathDB" id="VectorBase:RPRC006230"/>
<accession>T1HQA6</accession>
<evidence type="ECO:0000256" key="2">
    <source>
        <dbReference type="ARBA" id="ARBA00022857"/>
    </source>
</evidence>
<organism evidence="4 5">
    <name type="scientific">Rhodnius prolixus</name>
    <name type="common">Triatomid bug</name>
    <dbReference type="NCBI Taxonomy" id="13249"/>
    <lineage>
        <taxon>Eukaryota</taxon>
        <taxon>Metazoa</taxon>
        <taxon>Ecdysozoa</taxon>
        <taxon>Arthropoda</taxon>
        <taxon>Hexapoda</taxon>
        <taxon>Insecta</taxon>
        <taxon>Pterygota</taxon>
        <taxon>Neoptera</taxon>
        <taxon>Paraneoptera</taxon>
        <taxon>Hemiptera</taxon>
        <taxon>Heteroptera</taxon>
        <taxon>Panheteroptera</taxon>
        <taxon>Cimicomorpha</taxon>
        <taxon>Reduviidae</taxon>
        <taxon>Triatominae</taxon>
        <taxon>Rhodnius</taxon>
    </lineage>
</organism>
<dbReference type="InterPro" id="IPR036291">
    <property type="entry name" value="NAD(P)-bd_dom_sf"/>
</dbReference>
<dbReference type="HOGENOM" id="CLU_010194_38_0_1"/>
<evidence type="ECO:0000313" key="5">
    <source>
        <dbReference type="Proteomes" id="UP000015103"/>
    </source>
</evidence>
<dbReference type="STRING" id="13249.T1HQA6"/>
<protein>
    <submittedName>
        <fullName evidence="4">Uncharacterized protein</fullName>
    </submittedName>
</protein>
<dbReference type="InterPro" id="IPR051019">
    <property type="entry name" value="VLCFA-Steroid_DH"/>
</dbReference>
<dbReference type="PANTHER" id="PTHR43899:SF13">
    <property type="entry name" value="RH59310P"/>
    <property type="match status" value="1"/>
</dbReference>
<dbReference type="PRINTS" id="PR00081">
    <property type="entry name" value="GDHRDH"/>
</dbReference>
<dbReference type="Gene3D" id="3.40.50.720">
    <property type="entry name" value="NAD(P)-binding Rossmann-like Domain"/>
    <property type="match status" value="1"/>
</dbReference>
<dbReference type="SUPFAM" id="SSF51735">
    <property type="entry name" value="NAD(P)-binding Rossmann-fold domains"/>
    <property type="match status" value="1"/>
</dbReference>
<dbReference type="Proteomes" id="UP000015103">
    <property type="component" value="Unassembled WGS sequence"/>
</dbReference>
<dbReference type="GO" id="GO:0016491">
    <property type="term" value="F:oxidoreductase activity"/>
    <property type="evidence" value="ECO:0007669"/>
    <property type="project" value="UniProtKB-KW"/>
</dbReference>
<keyword evidence="2" id="KW-0521">NADP</keyword>
<dbReference type="PIRSF" id="PIRSF000126">
    <property type="entry name" value="11-beta-HSD1"/>
    <property type="match status" value="1"/>
</dbReference>
<dbReference type="PANTHER" id="PTHR43899">
    <property type="entry name" value="RH59310P"/>
    <property type="match status" value="1"/>
</dbReference>
<reference evidence="4" key="1">
    <citation type="submission" date="2015-05" db="UniProtKB">
        <authorList>
            <consortium name="EnsemblMetazoa"/>
        </authorList>
    </citation>
    <scope>IDENTIFICATION</scope>
</reference>
<evidence type="ECO:0000256" key="1">
    <source>
        <dbReference type="ARBA" id="ARBA00006484"/>
    </source>
</evidence>
<keyword evidence="5" id="KW-1185">Reference proteome</keyword>
<dbReference type="Pfam" id="PF00106">
    <property type="entry name" value="adh_short"/>
    <property type="match status" value="1"/>
</dbReference>
<keyword evidence="3" id="KW-0560">Oxidoreductase</keyword>
<dbReference type="CDD" id="cd05356">
    <property type="entry name" value="17beta-HSD1_like_SDR_c"/>
    <property type="match status" value="1"/>
</dbReference>
<sequence>MIRDDGAWQEKVKEAAYVCLKLLNFFWIAVRDYVLPVFKKPVDFKKYGQWAVITGSTDGIGKEFAKQLASKGMDICLISRNEEKLKNTAKEIEDTHGVKTKYIVADFTNTDVYDNIRENLGGMDIGILVNNVGIVAERFGPFWVQSEQFIRDQINVNLLSLTMMTSIVTPCMVAKKRGLILNMSSLLADVPFTILPLYCPIKMFMSMFGTCISHELKEHNIQMTTLTPGLIITKCSLMYPKVVSMVKKILPFFILTTEKFVISTFYSLRSSTDTTCGYFGFYICGVSNLE</sequence>
<dbReference type="FunFam" id="3.40.50.720:FF:000137">
    <property type="entry name" value="Hydroxysteroid (17-beta) dehydrogenase 3"/>
    <property type="match status" value="1"/>
</dbReference>
<dbReference type="InterPro" id="IPR002347">
    <property type="entry name" value="SDR_fam"/>
</dbReference>
<evidence type="ECO:0000313" key="4">
    <source>
        <dbReference type="EnsemblMetazoa" id="RPRC006230-PA"/>
    </source>
</evidence>
<comment type="similarity">
    <text evidence="1">Belongs to the short-chain dehydrogenases/reductases (SDR) family.</text>
</comment>
<name>T1HQA6_RHOPR</name>
<dbReference type="GO" id="GO:0005783">
    <property type="term" value="C:endoplasmic reticulum"/>
    <property type="evidence" value="ECO:0007669"/>
    <property type="project" value="TreeGrafter"/>
</dbReference>
<dbReference type="AlphaFoldDB" id="T1HQA6"/>
<dbReference type="OMA" id="CSSATWL"/>
<dbReference type="InParanoid" id="T1HQA6"/>
<dbReference type="EnsemblMetazoa" id="RPRC006230-RA">
    <property type="protein sequence ID" value="RPRC006230-PA"/>
    <property type="gene ID" value="RPRC006230"/>
</dbReference>
<proteinExistence type="inferred from homology"/>
<dbReference type="EMBL" id="ACPB03001761">
    <property type="status" value="NOT_ANNOTATED_CDS"/>
    <property type="molecule type" value="Genomic_DNA"/>
</dbReference>
<evidence type="ECO:0000256" key="3">
    <source>
        <dbReference type="ARBA" id="ARBA00023002"/>
    </source>
</evidence>